<protein>
    <submittedName>
        <fullName evidence="2">Uncharacterized protein</fullName>
    </submittedName>
</protein>
<proteinExistence type="predicted"/>
<dbReference type="EMBL" id="WJXA01000004">
    <property type="protein sequence ID" value="KAF7144497.1"/>
    <property type="molecule type" value="Genomic_DNA"/>
</dbReference>
<name>A0A834H1B6_RHOSS</name>
<reference evidence="2" key="1">
    <citation type="submission" date="2019-11" db="EMBL/GenBank/DDBJ databases">
        <authorList>
            <person name="Liu Y."/>
            <person name="Hou J."/>
            <person name="Li T.-Q."/>
            <person name="Guan C.-H."/>
            <person name="Wu X."/>
            <person name="Wu H.-Z."/>
            <person name="Ling F."/>
            <person name="Zhang R."/>
            <person name="Shi X.-G."/>
            <person name="Ren J.-P."/>
            <person name="Chen E.-F."/>
            <person name="Sun J.-M."/>
        </authorList>
    </citation>
    <scope>NUCLEOTIDE SEQUENCE</scope>
    <source>
        <strain evidence="2">Adult_tree_wgs_1</strain>
        <tissue evidence="2">Leaves</tissue>
    </source>
</reference>
<feature type="region of interest" description="Disordered" evidence="1">
    <location>
        <begin position="44"/>
        <end position="78"/>
    </location>
</feature>
<dbReference type="AlphaFoldDB" id="A0A834H1B6"/>
<accession>A0A834H1B6</accession>
<organism evidence="2 3">
    <name type="scientific">Rhododendron simsii</name>
    <name type="common">Sims's rhododendron</name>
    <dbReference type="NCBI Taxonomy" id="118357"/>
    <lineage>
        <taxon>Eukaryota</taxon>
        <taxon>Viridiplantae</taxon>
        <taxon>Streptophyta</taxon>
        <taxon>Embryophyta</taxon>
        <taxon>Tracheophyta</taxon>
        <taxon>Spermatophyta</taxon>
        <taxon>Magnoliopsida</taxon>
        <taxon>eudicotyledons</taxon>
        <taxon>Gunneridae</taxon>
        <taxon>Pentapetalae</taxon>
        <taxon>asterids</taxon>
        <taxon>Ericales</taxon>
        <taxon>Ericaceae</taxon>
        <taxon>Ericoideae</taxon>
        <taxon>Rhodoreae</taxon>
        <taxon>Rhododendron</taxon>
    </lineage>
</organism>
<evidence type="ECO:0000313" key="2">
    <source>
        <dbReference type="EMBL" id="KAF7144497.1"/>
    </source>
</evidence>
<evidence type="ECO:0000256" key="1">
    <source>
        <dbReference type="SAM" id="MobiDB-lite"/>
    </source>
</evidence>
<evidence type="ECO:0000313" key="3">
    <source>
        <dbReference type="Proteomes" id="UP000626092"/>
    </source>
</evidence>
<dbReference type="OrthoDB" id="10316952at2759"/>
<feature type="compositionally biased region" description="Basic and acidic residues" evidence="1">
    <location>
        <begin position="63"/>
        <end position="78"/>
    </location>
</feature>
<dbReference type="Proteomes" id="UP000626092">
    <property type="component" value="Unassembled WGS sequence"/>
</dbReference>
<keyword evidence="3" id="KW-1185">Reference proteome</keyword>
<sequence length="78" mass="8950">MILQPNAVFSQPTVVRRSTRAYGMAVEGEKLVVKLATFKQNDKREFSQQRMHKPQSRVLCAESSKEGEKGNNEYHIKI</sequence>
<gene>
    <name evidence="2" type="ORF">RHSIM_Rhsim04G0126700</name>
</gene>
<comment type="caution">
    <text evidence="2">The sequence shown here is derived from an EMBL/GenBank/DDBJ whole genome shotgun (WGS) entry which is preliminary data.</text>
</comment>